<accession>A0A563F2N1</accession>
<protein>
    <submittedName>
        <fullName evidence="9">ABC transporter permease</fullName>
    </submittedName>
</protein>
<keyword evidence="3" id="KW-1003">Cell membrane</keyword>
<dbReference type="GO" id="GO:0055085">
    <property type="term" value="P:transmembrane transport"/>
    <property type="evidence" value="ECO:0007669"/>
    <property type="project" value="InterPro"/>
</dbReference>
<dbReference type="InterPro" id="IPR000515">
    <property type="entry name" value="MetI-like"/>
</dbReference>
<dbReference type="Gene3D" id="1.10.3720.10">
    <property type="entry name" value="MetI-like"/>
    <property type="match status" value="1"/>
</dbReference>
<keyword evidence="2 7" id="KW-0813">Transport</keyword>
<feature type="transmembrane region" description="Helical" evidence="7">
    <location>
        <begin position="278"/>
        <end position="304"/>
    </location>
</feature>
<dbReference type="InterPro" id="IPR035906">
    <property type="entry name" value="MetI-like_sf"/>
</dbReference>
<comment type="subcellular location">
    <subcellularLocation>
        <location evidence="1 7">Cell membrane</location>
        <topology evidence="1 7">Multi-pass membrane protein</topology>
    </subcellularLocation>
</comment>
<dbReference type="CDD" id="cd06261">
    <property type="entry name" value="TM_PBP2"/>
    <property type="match status" value="1"/>
</dbReference>
<keyword evidence="4 7" id="KW-0812">Transmembrane</keyword>
<feature type="domain" description="ABC transmembrane type-1" evidence="8">
    <location>
        <begin position="95"/>
        <end position="297"/>
    </location>
</feature>
<dbReference type="PANTHER" id="PTHR43163:SF3">
    <property type="entry name" value="PEPTIDE ABC TRANSPORTER PERMEASE PROTEIN"/>
    <property type="match status" value="1"/>
</dbReference>
<name>A0A563F2N1_9PSEU</name>
<dbReference type="Pfam" id="PF00528">
    <property type="entry name" value="BPD_transp_1"/>
    <property type="match status" value="1"/>
</dbReference>
<evidence type="ECO:0000256" key="4">
    <source>
        <dbReference type="ARBA" id="ARBA00022692"/>
    </source>
</evidence>
<dbReference type="GO" id="GO:0005886">
    <property type="term" value="C:plasma membrane"/>
    <property type="evidence" value="ECO:0007669"/>
    <property type="project" value="UniProtKB-SubCell"/>
</dbReference>
<evidence type="ECO:0000256" key="1">
    <source>
        <dbReference type="ARBA" id="ARBA00004651"/>
    </source>
</evidence>
<dbReference type="PANTHER" id="PTHR43163">
    <property type="entry name" value="DIPEPTIDE TRANSPORT SYSTEM PERMEASE PROTEIN DPPB-RELATED"/>
    <property type="match status" value="1"/>
</dbReference>
<proteinExistence type="inferred from homology"/>
<evidence type="ECO:0000256" key="2">
    <source>
        <dbReference type="ARBA" id="ARBA00022448"/>
    </source>
</evidence>
<evidence type="ECO:0000256" key="6">
    <source>
        <dbReference type="ARBA" id="ARBA00023136"/>
    </source>
</evidence>
<keyword evidence="5 7" id="KW-1133">Transmembrane helix</keyword>
<dbReference type="InterPro" id="IPR045621">
    <property type="entry name" value="BPD_transp_1_N"/>
</dbReference>
<feature type="transmembrane region" description="Helical" evidence="7">
    <location>
        <begin position="95"/>
        <end position="119"/>
    </location>
</feature>
<dbReference type="Proteomes" id="UP000316639">
    <property type="component" value="Unassembled WGS sequence"/>
</dbReference>
<evidence type="ECO:0000256" key="7">
    <source>
        <dbReference type="RuleBase" id="RU363032"/>
    </source>
</evidence>
<dbReference type="Pfam" id="PF19300">
    <property type="entry name" value="BPD_transp_1_N"/>
    <property type="match status" value="1"/>
</dbReference>
<dbReference type="PROSITE" id="PS50928">
    <property type="entry name" value="ABC_TM1"/>
    <property type="match status" value="1"/>
</dbReference>
<dbReference type="EMBL" id="VOBR01000001">
    <property type="protein sequence ID" value="TWP54173.1"/>
    <property type="molecule type" value="Genomic_DNA"/>
</dbReference>
<evidence type="ECO:0000259" key="8">
    <source>
        <dbReference type="PROSITE" id="PS50928"/>
    </source>
</evidence>
<evidence type="ECO:0000313" key="10">
    <source>
        <dbReference type="Proteomes" id="UP000316639"/>
    </source>
</evidence>
<comment type="similarity">
    <text evidence="7">Belongs to the binding-protein-dependent transport system permease family.</text>
</comment>
<comment type="caution">
    <text evidence="9">The sequence shown here is derived from an EMBL/GenBank/DDBJ whole genome shotgun (WGS) entry which is preliminary data.</text>
</comment>
<evidence type="ECO:0000256" key="3">
    <source>
        <dbReference type="ARBA" id="ARBA00022475"/>
    </source>
</evidence>
<dbReference type="RefSeq" id="WP_146348956.1">
    <property type="nucleotide sequence ID" value="NZ_VOBR01000001.1"/>
</dbReference>
<dbReference type="SUPFAM" id="SSF161098">
    <property type="entry name" value="MetI-like"/>
    <property type="match status" value="1"/>
</dbReference>
<keyword evidence="6 7" id="KW-0472">Membrane</keyword>
<organism evidence="9 10">
    <name type="scientific">Lentzea tibetensis</name>
    <dbReference type="NCBI Taxonomy" id="2591470"/>
    <lineage>
        <taxon>Bacteria</taxon>
        <taxon>Bacillati</taxon>
        <taxon>Actinomycetota</taxon>
        <taxon>Actinomycetes</taxon>
        <taxon>Pseudonocardiales</taxon>
        <taxon>Pseudonocardiaceae</taxon>
        <taxon>Lentzea</taxon>
    </lineage>
</organism>
<feature type="transmembrane region" description="Helical" evidence="7">
    <location>
        <begin position="131"/>
        <end position="155"/>
    </location>
</feature>
<keyword evidence="10" id="KW-1185">Reference proteome</keyword>
<gene>
    <name evidence="9" type="ORF">FKR81_01005</name>
</gene>
<feature type="transmembrane region" description="Helical" evidence="7">
    <location>
        <begin position="236"/>
        <end position="258"/>
    </location>
</feature>
<evidence type="ECO:0000256" key="5">
    <source>
        <dbReference type="ARBA" id="ARBA00022989"/>
    </source>
</evidence>
<evidence type="ECO:0000313" key="9">
    <source>
        <dbReference type="EMBL" id="TWP54173.1"/>
    </source>
</evidence>
<dbReference type="OrthoDB" id="9778910at2"/>
<feature type="transmembrane region" description="Helical" evidence="7">
    <location>
        <begin position="9"/>
        <end position="30"/>
    </location>
</feature>
<sequence length="313" mass="33511">MVRLAVKRLVFGALILWAVSVVVFLATAALPGDTAQAILGREATPERLAALRLELHLDDPLVSQYFSWLGGLLTFDPGRSLVNGLPVAEFVGPRIVNSLVLMLTAAVVSTPLAMFLGTWSAVRRDRAADHVTAVVTLVLAALPEFVVGITLVIVFATGPLRLLPAVYVGTGQVTFVDLVLPALTLVLAVGPYIVRMMRATMIEVLESEYVQQARLKGLPERTVLLRHAVPNAVGPVAQVVALQLAWLAGGVVVVEFLFRYPGIGYALVDAVNNRDLPVVQALALLIAALYIVVNLLADLVSLVANPRVRTAIR</sequence>
<dbReference type="AlphaFoldDB" id="A0A563F2N1"/>
<reference evidence="9 10" key="1">
    <citation type="submission" date="2019-07" db="EMBL/GenBank/DDBJ databases">
        <title>Lentzea xizangensis sp. nov., isolated from Qinghai-Tibetan Plateau Soils.</title>
        <authorList>
            <person name="Huang J."/>
        </authorList>
    </citation>
    <scope>NUCLEOTIDE SEQUENCE [LARGE SCALE GENOMIC DNA]</scope>
    <source>
        <strain evidence="9 10">FXJ1.1311</strain>
    </source>
</reference>
<feature type="transmembrane region" description="Helical" evidence="7">
    <location>
        <begin position="175"/>
        <end position="194"/>
    </location>
</feature>